<proteinExistence type="predicted"/>
<dbReference type="PANTHER" id="PTHR43312:SF2">
    <property type="entry name" value="OXIDOREDUCTASE"/>
    <property type="match status" value="1"/>
</dbReference>
<dbReference type="InterPro" id="IPR017896">
    <property type="entry name" value="4Fe4S_Fe-S-bd"/>
</dbReference>
<dbReference type="EMBL" id="DUHE01000098">
    <property type="protein sequence ID" value="HII83902.1"/>
    <property type="molecule type" value="Genomic_DNA"/>
</dbReference>
<name>A0A7J4TK13_9EURY</name>
<dbReference type="AlphaFoldDB" id="A0A7J4TK13"/>
<protein>
    <submittedName>
        <fullName evidence="3">Aldo/keto reductase</fullName>
    </submittedName>
</protein>
<reference evidence="4" key="1">
    <citation type="journal article" date="2020" name="bioRxiv">
        <title>A rank-normalized archaeal taxonomy based on genome phylogeny resolves widespread incomplete and uneven classifications.</title>
        <authorList>
            <person name="Rinke C."/>
            <person name="Chuvochina M."/>
            <person name="Mussig A.J."/>
            <person name="Chaumeil P.-A."/>
            <person name="Waite D.W."/>
            <person name="Whitman W.B."/>
            <person name="Parks D.H."/>
            <person name="Hugenholtz P."/>
        </authorList>
    </citation>
    <scope>NUCLEOTIDE SEQUENCE [LARGE SCALE GENOMIC DNA]</scope>
</reference>
<dbReference type="Pfam" id="PF00248">
    <property type="entry name" value="Aldo_ket_red"/>
    <property type="match status" value="1"/>
</dbReference>
<accession>A0A7J4TK13</accession>
<dbReference type="Proteomes" id="UP000586031">
    <property type="component" value="Unassembled WGS sequence"/>
</dbReference>
<organism evidence="3 4">
    <name type="scientific">Methanobacterium subterraneum</name>
    <dbReference type="NCBI Taxonomy" id="59277"/>
    <lineage>
        <taxon>Archaea</taxon>
        <taxon>Methanobacteriati</taxon>
        <taxon>Methanobacteriota</taxon>
        <taxon>Methanomada group</taxon>
        <taxon>Methanobacteria</taxon>
        <taxon>Methanobacteriales</taxon>
        <taxon>Methanobacteriaceae</taxon>
        <taxon>Methanobacterium</taxon>
    </lineage>
</organism>
<evidence type="ECO:0000259" key="2">
    <source>
        <dbReference type="Pfam" id="PF13187"/>
    </source>
</evidence>
<evidence type="ECO:0000313" key="4">
    <source>
        <dbReference type="Proteomes" id="UP000586031"/>
    </source>
</evidence>
<comment type="caution">
    <text evidence="3">The sequence shown here is derived from an EMBL/GenBank/DDBJ whole genome shotgun (WGS) entry which is preliminary data.</text>
</comment>
<evidence type="ECO:0000259" key="1">
    <source>
        <dbReference type="Pfam" id="PF00248"/>
    </source>
</evidence>
<sequence>MLYRNFGKTGEKVSILGFGCMRLPILDDNPKKINELLARSMLHYALDHGVNYVDTAYPYHGASATEGGMSEIFLGNTLKDGYREDVYLSTKLPSWLIQKKEDLNYYLDEQLQRLQTDQIDFYLLHGLGHSTWNNLKKFDVLEFMDSAIDDGRIKYAGFSFHDELKLYKEIVDSYKWSFSQIQYNYMDQDFQAGREGLEYAASHDLGTVIMEPLRGGCLAKNIPPDIQAIWDGAPVKRTSIEWALRFLWDQSNVDVVLSGMSAMEHVMENIMIAEEGSVNSLTPEERDLIQKVRTAYQARTHVGCTSCNYCMPCPEGVDIPLNLNLLNDVYLYQNMEKPMGNYSFLTAKKQSAAFCTECGECEDKCTQNIEIRKYLKETKKTLGKK</sequence>
<gene>
    <name evidence="3" type="ORF">HA271_03465</name>
</gene>
<dbReference type="GO" id="GO:0016491">
    <property type="term" value="F:oxidoreductase activity"/>
    <property type="evidence" value="ECO:0007669"/>
    <property type="project" value="InterPro"/>
</dbReference>
<dbReference type="InterPro" id="IPR023210">
    <property type="entry name" value="NADP_OxRdtase_dom"/>
</dbReference>
<dbReference type="SUPFAM" id="SSF51430">
    <property type="entry name" value="NAD(P)-linked oxidoreductase"/>
    <property type="match status" value="1"/>
</dbReference>
<dbReference type="Pfam" id="PF13187">
    <property type="entry name" value="Fer4_9"/>
    <property type="match status" value="1"/>
</dbReference>
<dbReference type="InterPro" id="IPR036812">
    <property type="entry name" value="NAD(P)_OxRdtase_dom_sf"/>
</dbReference>
<feature type="domain" description="4Fe-4S ferredoxin-type" evidence="2">
    <location>
        <begin position="304"/>
        <end position="368"/>
    </location>
</feature>
<dbReference type="Gene3D" id="3.20.20.100">
    <property type="entry name" value="NADP-dependent oxidoreductase domain"/>
    <property type="match status" value="1"/>
</dbReference>
<dbReference type="InterPro" id="IPR053135">
    <property type="entry name" value="AKR2_Oxidoreductase"/>
</dbReference>
<feature type="domain" description="NADP-dependent oxidoreductase" evidence="1">
    <location>
        <begin position="16"/>
        <end position="274"/>
    </location>
</feature>
<dbReference type="PRINTS" id="PR00069">
    <property type="entry name" value="ALDKETRDTASE"/>
</dbReference>
<evidence type="ECO:0000313" key="3">
    <source>
        <dbReference type="EMBL" id="HII83902.1"/>
    </source>
</evidence>
<dbReference type="InterPro" id="IPR020471">
    <property type="entry name" value="AKR"/>
</dbReference>
<dbReference type="PANTHER" id="PTHR43312">
    <property type="entry name" value="D-THREO-ALDOSE 1-DEHYDROGENASE"/>
    <property type="match status" value="1"/>
</dbReference>
<dbReference type="SUPFAM" id="SSF46548">
    <property type="entry name" value="alpha-helical ferredoxin"/>
    <property type="match status" value="1"/>
</dbReference>
<dbReference type="CDD" id="cd19096">
    <property type="entry name" value="AKR_Fe-S_oxidoreductase"/>
    <property type="match status" value="1"/>
</dbReference>